<dbReference type="EMBL" id="JBHSXQ010000006">
    <property type="protein sequence ID" value="MFC6906860.1"/>
    <property type="molecule type" value="Genomic_DNA"/>
</dbReference>
<proteinExistence type="predicted"/>
<keyword evidence="2" id="KW-1185">Reference proteome</keyword>
<dbReference type="Proteomes" id="UP001596312">
    <property type="component" value="Unassembled WGS sequence"/>
</dbReference>
<dbReference type="AlphaFoldDB" id="A0ABD5V608"/>
<sequence length="67" mass="7686">MVDIVLLRLAVRSGWPQRVMELLIRVFALEQFIMQEGGGIGDAFRNWMNAQFTPVLVDEGIYTMNDL</sequence>
<accession>A0ABD5V608</accession>
<reference evidence="1 2" key="1">
    <citation type="journal article" date="2019" name="Int. J. Syst. Evol. Microbiol.">
        <title>The Global Catalogue of Microorganisms (GCM) 10K type strain sequencing project: providing services to taxonomists for standard genome sequencing and annotation.</title>
        <authorList>
            <consortium name="The Broad Institute Genomics Platform"/>
            <consortium name="The Broad Institute Genome Sequencing Center for Infectious Disease"/>
            <person name="Wu L."/>
            <person name="Ma J."/>
        </authorList>
    </citation>
    <scope>NUCLEOTIDE SEQUENCE [LARGE SCALE GENOMIC DNA]</scope>
    <source>
        <strain evidence="1 2">CGMCC 1.3240</strain>
    </source>
</reference>
<name>A0ABD5V608_9EURY</name>
<gene>
    <name evidence="1" type="ORF">ACFQGH_16830</name>
</gene>
<evidence type="ECO:0000313" key="1">
    <source>
        <dbReference type="EMBL" id="MFC6906860.1"/>
    </source>
</evidence>
<comment type="caution">
    <text evidence="1">The sequence shown here is derived from an EMBL/GenBank/DDBJ whole genome shotgun (WGS) entry which is preliminary data.</text>
</comment>
<organism evidence="1 2">
    <name type="scientific">Halalkalicoccus tibetensis</name>
    <dbReference type="NCBI Taxonomy" id="175632"/>
    <lineage>
        <taxon>Archaea</taxon>
        <taxon>Methanobacteriati</taxon>
        <taxon>Methanobacteriota</taxon>
        <taxon>Stenosarchaea group</taxon>
        <taxon>Halobacteria</taxon>
        <taxon>Halobacteriales</taxon>
        <taxon>Halococcaceae</taxon>
        <taxon>Halalkalicoccus</taxon>
    </lineage>
</organism>
<protein>
    <submittedName>
        <fullName evidence="1">Uncharacterized protein</fullName>
    </submittedName>
</protein>
<evidence type="ECO:0000313" key="2">
    <source>
        <dbReference type="Proteomes" id="UP001596312"/>
    </source>
</evidence>
<dbReference type="RefSeq" id="WP_340605661.1">
    <property type="nucleotide sequence ID" value="NZ_JBBMXV010000006.1"/>
</dbReference>